<proteinExistence type="inferred from homology"/>
<comment type="similarity">
    <text evidence="2">Belongs to the bacterial solute-binding protein 2 family.</text>
</comment>
<keyword evidence="7" id="KW-1185">Reference proteome</keyword>
<dbReference type="GO" id="GO:0030246">
    <property type="term" value="F:carbohydrate binding"/>
    <property type="evidence" value="ECO:0007669"/>
    <property type="project" value="UniProtKB-ARBA"/>
</dbReference>
<name>A0A5R9IZZ3_9PROT</name>
<dbReference type="InterPro" id="IPR028082">
    <property type="entry name" value="Peripla_BP_I"/>
</dbReference>
<dbReference type="Pfam" id="PF13407">
    <property type="entry name" value="Peripla_BP_4"/>
    <property type="match status" value="1"/>
</dbReference>
<dbReference type="InterPro" id="IPR025997">
    <property type="entry name" value="SBP_2_dom"/>
</dbReference>
<feature type="signal peptide" evidence="4">
    <location>
        <begin position="1"/>
        <end position="26"/>
    </location>
</feature>
<dbReference type="Proteomes" id="UP000305654">
    <property type="component" value="Unassembled WGS sequence"/>
</dbReference>
<evidence type="ECO:0000313" key="7">
    <source>
        <dbReference type="Proteomes" id="UP000305654"/>
    </source>
</evidence>
<comment type="subcellular location">
    <subcellularLocation>
        <location evidence="1">Cell envelope</location>
    </subcellularLocation>
</comment>
<dbReference type="EMBL" id="VCDI01000009">
    <property type="protein sequence ID" value="TLU71005.1"/>
    <property type="molecule type" value="Genomic_DNA"/>
</dbReference>
<dbReference type="Gene3D" id="3.40.50.2300">
    <property type="match status" value="2"/>
</dbReference>
<dbReference type="RefSeq" id="WP_138327675.1">
    <property type="nucleotide sequence ID" value="NZ_VCDI01000009.1"/>
</dbReference>
<dbReference type="AlphaFoldDB" id="A0A5R9IZZ3"/>
<protein>
    <submittedName>
        <fullName evidence="6">Substrate-binding domain-containing protein</fullName>
    </submittedName>
</protein>
<evidence type="ECO:0000313" key="6">
    <source>
        <dbReference type="EMBL" id="TLU71005.1"/>
    </source>
</evidence>
<evidence type="ECO:0000256" key="4">
    <source>
        <dbReference type="SAM" id="SignalP"/>
    </source>
</evidence>
<dbReference type="PANTHER" id="PTHR46847">
    <property type="entry name" value="D-ALLOSE-BINDING PERIPLASMIC PROTEIN-RELATED"/>
    <property type="match status" value="1"/>
</dbReference>
<evidence type="ECO:0000259" key="5">
    <source>
        <dbReference type="Pfam" id="PF13407"/>
    </source>
</evidence>
<dbReference type="CDD" id="cd06316">
    <property type="entry name" value="PBP1_ABC_sugar_binding-like"/>
    <property type="match status" value="1"/>
</dbReference>
<gene>
    <name evidence="6" type="ORF">FE263_19330</name>
</gene>
<keyword evidence="3 4" id="KW-0732">Signal</keyword>
<feature type="domain" description="Periplasmic binding protein" evidence="5">
    <location>
        <begin position="88"/>
        <end position="342"/>
    </location>
</feature>
<dbReference type="SUPFAM" id="SSF53822">
    <property type="entry name" value="Periplasmic binding protein-like I"/>
    <property type="match status" value="1"/>
</dbReference>
<comment type="caution">
    <text evidence="6">The sequence shown here is derived from an EMBL/GenBank/DDBJ whole genome shotgun (WGS) entry which is preliminary data.</text>
</comment>
<sequence length="386" mass="41040">MRTTRSVLRHAAACLLTGTLAAPALAQSYHWPDKIPPEATELLKPLPLTEHGQPVPGYPDGPIAVTPDALTFTPDDLAKLKAGHFTAGICLHTMDAGWPKLQEQGISNTLRDLGIRVVGVTDAKFQPGRQISDLEQMTARKPDVIFSIPIDPQSEAAAYKKVAQAGIKLVFMDNVPVGMAPGKDYVSVTASDNQKNAYYAAKELSEKIGGQGEVGIITLVYDYYYSVAVRKTGAKQAFAEYPGIKLVGIGTITSPEKAYGVATAMLTAHPNLKGIFAAWDTPAEGVVSAAKTLGRSIVVTTNDIADDSALYVARGDFYAVGAQRPYDQGVAEAKSAALALLGHKVPPFVAVPTLRVKKIDLLSALKEVTKQEPPASVVKVCNGNCF</sequence>
<reference evidence="6 7" key="1">
    <citation type="submission" date="2019-05" db="EMBL/GenBank/DDBJ databases">
        <authorList>
            <person name="Pankratov T."/>
            <person name="Grouzdev D."/>
        </authorList>
    </citation>
    <scope>NUCLEOTIDE SEQUENCE [LARGE SCALE GENOMIC DNA]</scope>
    <source>
        <strain evidence="6 7">KEBCLARHB70R</strain>
    </source>
</reference>
<accession>A0A5R9IZZ3</accession>
<feature type="chain" id="PRO_5024308222" evidence="4">
    <location>
        <begin position="27"/>
        <end position="386"/>
    </location>
</feature>
<dbReference type="PANTHER" id="PTHR46847:SF1">
    <property type="entry name" value="D-ALLOSE-BINDING PERIPLASMIC PROTEIN-RELATED"/>
    <property type="match status" value="1"/>
</dbReference>
<evidence type="ECO:0000256" key="1">
    <source>
        <dbReference type="ARBA" id="ARBA00004196"/>
    </source>
</evidence>
<evidence type="ECO:0000256" key="3">
    <source>
        <dbReference type="ARBA" id="ARBA00022729"/>
    </source>
</evidence>
<evidence type="ECO:0000256" key="2">
    <source>
        <dbReference type="ARBA" id="ARBA00007639"/>
    </source>
</evidence>
<dbReference type="OrthoDB" id="9813037at2"/>
<organism evidence="6 7">
    <name type="scientific">Lichenicoccus roseus</name>
    <dbReference type="NCBI Taxonomy" id="2683649"/>
    <lineage>
        <taxon>Bacteria</taxon>
        <taxon>Pseudomonadati</taxon>
        <taxon>Pseudomonadota</taxon>
        <taxon>Alphaproteobacteria</taxon>
        <taxon>Acetobacterales</taxon>
        <taxon>Acetobacteraceae</taxon>
        <taxon>Lichenicoccus</taxon>
    </lineage>
</organism>
<dbReference type="GO" id="GO:0030313">
    <property type="term" value="C:cell envelope"/>
    <property type="evidence" value="ECO:0007669"/>
    <property type="project" value="UniProtKB-SubCell"/>
</dbReference>